<reference evidence="14" key="1">
    <citation type="submission" date="2025-08" db="UniProtKB">
        <authorList>
            <consortium name="RefSeq"/>
        </authorList>
    </citation>
    <scope>IDENTIFICATION</scope>
    <source>
        <tissue evidence="14">Muscle</tissue>
    </source>
</reference>
<feature type="transmembrane region" description="Helical" evidence="11">
    <location>
        <begin position="185"/>
        <end position="210"/>
    </location>
</feature>
<gene>
    <name evidence="14" type="primary">LOC106474542</name>
</gene>
<evidence type="ECO:0000256" key="2">
    <source>
        <dbReference type="ARBA" id="ARBA00022475"/>
    </source>
</evidence>
<sequence>AYRVGLYGRKYQWIIVGVYDDNWWINAGKHTTCDQSQLLEALEGYIATDVLPLSTDDRITVSGLTPAEYEAQYNKARRGQYSRFHGYAYDGIWAIALAIQKVRQKLLSKESSRSFEMFEYKDPTWVHLFREAFNRTAFIGVTGPISFTRNERRGLVLLKQFQSDTDPPMDRTLIVIERTRISVTVYSLLATFSILGILLASVFLIVNIRYRNQRNIKMSSPYLNNLIIVGCMLTYTSVILLGMDSGLTSEKNFPYICAAIKDYKLFMVVGVLMMIDVAILTTWQIIDPFYRRTSLGPPMPSPKKKDVVIIPEMEFCQSEKMTIFLGSTYAYKGLLMAFGCFLAWETRHVSIPALNDSKYVGMSVYNVVIMCVVGAAISFVLRDKQDAAFIIISVFIIFCSTTTLCLVFVPKLVDLRRNTDAGDKRARATMKPFKSSDRGFDDEVHNRIKALENQVYRQKQILNEKSTELQGLMLELKEMKEPLVMTKYPMTSIPENSSSSCESLLQVVRPCLIKEENSCSPTFQYIKEDLSQNSILSNSHGKITAPTEETKQRYCNHQNEVRKITFKENDITTITEMHPLSVTQNVGQTIKHMDSDSECSSESTSSPKDLSRKEQDVPVESDDTSYARAIRNFRQRALVNGMSSSCDEDFEQLNLGSFRKG</sequence>
<evidence type="ECO:0000256" key="4">
    <source>
        <dbReference type="ARBA" id="ARBA00022989"/>
    </source>
</evidence>
<proteinExistence type="predicted"/>
<keyword evidence="4 11" id="KW-1133">Transmembrane helix</keyword>
<dbReference type="InterPro" id="IPR017979">
    <property type="entry name" value="GPCR_3_CS"/>
</dbReference>
<dbReference type="PANTHER" id="PTHR10519">
    <property type="entry name" value="GABA-B RECEPTOR"/>
    <property type="match status" value="1"/>
</dbReference>
<keyword evidence="9" id="KW-0807">Transducer</keyword>
<dbReference type="InterPro" id="IPR028082">
    <property type="entry name" value="Peripla_BP_I"/>
</dbReference>
<dbReference type="InterPro" id="IPR001828">
    <property type="entry name" value="ANF_lig-bd_rcpt"/>
</dbReference>
<evidence type="ECO:0000256" key="10">
    <source>
        <dbReference type="SAM" id="MobiDB-lite"/>
    </source>
</evidence>
<evidence type="ECO:0000313" key="13">
    <source>
        <dbReference type="Proteomes" id="UP000694941"/>
    </source>
</evidence>
<dbReference type="Pfam" id="PF00003">
    <property type="entry name" value="7tm_3"/>
    <property type="match status" value="2"/>
</dbReference>
<dbReference type="PRINTS" id="PR01177">
    <property type="entry name" value="GABAB1RECPTR"/>
</dbReference>
<evidence type="ECO:0000256" key="7">
    <source>
        <dbReference type="ARBA" id="ARBA00023170"/>
    </source>
</evidence>
<comment type="subcellular location">
    <subcellularLocation>
        <location evidence="1">Cell membrane</location>
        <topology evidence="1">Multi-pass membrane protein</topology>
    </subcellularLocation>
</comment>
<evidence type="ECO:0000256" key="11">
    <source>
        <dbReference type="SAM" id="Phobius"/>
    </source>
</evidence>
<evidence type="ECO:0000259" key="12">
    <source>
        <dbReference type="PROSITE" id="PS50259"/>
    </source>
</evidence>
<dbReference type="PANTHER" id="PTHR10519:SF74">
    <property type="entry name" value="GAMMA-AMINOBUTYRIC ACID TYPE B RECEPTOR SUBUNIT 2"/>
    <property type="match status" value="1"/>
</dbReference>
<evidence type="ECO:0000256" key="1">
    <source>
        <dbReference type="ARBA" id="ARBA00004651"/>
    </source>
</evidence>
<feature type="transmembrane region" description="Helical" evidence="11">
    <location>
        <begin position="222"/>
        <end position="243"/>
    </location>
</feature>
<accession>A0ABM1TRS1</accession>
<feature type="transmembrane region" description="Helical" evidence="11">
    <location>
        <begin position="323"/>
        <end position="344"/>
    </location>
</feature>
<dbReference type="InterPro" id="IPR017978">
    <property type="entry name" value="GPCR_3_C"/>
</dbReference>
<keyword evidence="3 11" id="KW-0812">Transmembrane</keyword>
<dbReference type="PROSITE" id="PS00981">
    <property type="entry name" value="G_PROTEIN_RECEP_F3_3"/>
    <property type="match status" value="1"/>
</dbReference>
<dbReference type="SUPFAM" id="SSF53822">
    <property type="entry name" value="Periplasmic binding protein-like I"/>
    <property type="match status" value="1"/>
</dbReference>
<feature type="transmembrane region" description="Helical" evidence="11">
    <location>
        <begin position="263"/>
        <end position="286"/>
    </location>
</feature>
<dbReference type="RefSeq" id="XP_022258577.1">
    <property type="nucleotide sequence ID" value="XM_022402869.1"/>
</dbReference>
<dbReference type="Gene3D" id="3.40.50.2300">
    <property type="match status" value="1"/>
</dbReference>
<dbReference type="Pfam" id="PF01094">
    <property type="entry name" value="ANF_receptor"/>
    <property type="match status" value="1"/>
</dbReference>
<organism evidence="13 14">
    <name type="scientific">Limulus polyphemus</name>
    <name type="common">Atlantic horseshoe crab</name>
    <dbReference type="NCBI Taxonomy" id="6850"/>
    <lineage>
        <taxon>Eukaryota</taxon>
        <taxon>Metazoa</taxon>
        <taxon>Ecdysozoa</taxon>
        <taxon>Arthropoda</taxon>
        <taxon>Chelicerata</taxon>
        <taxon>Merostomata</taxon>
        <taxon>Xiphosura</taxon>
        <taxon>Limulidae</taxon>
        <taxon>Limulus</taxon>
    </lineage>
</organism>
<keyword evidence="8" id="KW-0325">Glycoprotein</keyword>
<protein>
    <submittedName>
        <fullName evidence="14">Gamma-aminobutyric acid type B receptor subunit 2-like</fullName>
    </submittedName>
</protein>
<keyword evidence="6 11" id="KW-0472">Membrane</keyword>
<feature type="domain" description="G-protein coupled receptors family 3 profile" evidence="12">
    <location>
        <begin position="227"/>
        <end position="412"/>
    </location>
</feature>
<keyword evidence="13" id="KW-1185">Reference proteome</keyword>
<evidence type="ECO:0000256" key="5">
    <source>
        <dbReference type="ARBA" id="ARBA00023040"/>
    </source>
</evidence>
<dbReference type="PROSITE" id="PS50259">
    <property type="entry name" value="G_PROTEIN_RECEP_F3_4"/>
    <property type="match status" value="1"/>
</dbReference>
<keyword evidence="7" id="KW-0675">Receptor</keyword>
<feature type="region of interest" description="Disordered" evidence="10">
    <location>
        <begin position="592"/>
        <end position="626"/>
    </location>
</feature>
<evidence type="ECO:0000256" key="9">
    <source>
        <dbReference type="ARBA" id="ARBA00023224"/>
    </source>
</evidence>
<dbReference type="GeneID" id="106474542"/>
<feature type="transmembrane region" description="Helical" evidence="11">
    <location>
        <begin position="364"/>
        <end position="381"/>
    </location>
</feature>
<dbReference type="Proteomes" id="UP000694941">
    <property type="component" value="Unplaced"/>
</dbReference>
<keyword evidence="5" id="KW-0297">G-protein coupled receptor</keyword>
<feature type="non-terminal residue" evidence="14">
    <location>
        <position position="661"/>
    </location>
</feature>
<evidence type="ECO:0000256" key="3">
    <source>
        <dbReference type="ARBA" id="ARBA00022692"/>
    </source>
</evidence>
<evidence type="ECO:0000256" key="6">
    <source>
        <dbReference type="ARBA" id="ARBA00023136"/>
    </source>
</evidence>
<feature type="non-terminal residue" evidence="14">
    <location>
        <position position="1"/>
    </location>
</feature>
<feature type="transmembrane region" description="Helical" evidence="11">
    <location>
        <begin position="388"/>
        <end position="409"/>
    </location>
</feature>
<evidence type="ECO:0000256" key="8">
    <source>
        <dbReference type="ARBA" id="ARBA00023180"/>
    </source>
</evidence>
<name>A0ABM1TRS1_LIMPO</name>
<evidence type="ECO:0000313" key="14">
    <source>
        <dbReference type="RefSeq" id="XP_022258577.1"/>
    </source>
</evidence>
<keyword evidence="2" id="KW-1003">Cell membrane</keyword>
<dbReference type="InterPro" id="IPR002455">
    <property type="entry name" value="GPCR3_GABA-B"/>
</dbReference>